<evidence type="ECO:0000313" key="2">
    <source>
        <dbReference type="EMBL" id="TYK53300.1"/>
    </source>
</evidence>
<dbReference type="AlphaFoldDB" id="A0A5D3G008"/>
<feature type="domain" description="HTH cro/C1-type" evidence="1">
    <location>
        <begin position="45"/>
        <end position="99"/>
    </location>
</feature>
<reference evidence="2 3" key="1">
    <citation type="submission" date="2019-08" db="EMBL/GenBank/DDBJ databases">
        <title>Actinomadura sp. nov. CYP1-5 isolated from mountain soil.</title>
        <authorList>
            <person name="Songsumanus A."/>
            <person name="Kuncharoen N."/>
            <person name="Kudo T."/>
            <person name="Yuki M."/>
            <person name="Igarashi Y."/>
            <person name="Tanasupawat S."/>
        </authorList>
    </citation>
    <scope>NUCLEOTIDE SEQUENCE [LARGE SCALE GENOMIC DNA]</scope>
    <source>
        <strain evidence="2 3">CYP1-5</strain>
    </source>
</reference>
<dbReference type="Gene3D" id="1.10.260.40">
    <property type="entry name" value="lambda repressor-like DNA-binding domains"/>
    <property type="match status" value="1"/>
</dbReference>
<protein>
    <submittedName>
        <fullName evidence="2">Helix-turn-helix domain-containing protein</fullName>
    </submittedName>
</protein>
<evidence type="ECO:0000313" key="3">
    <source>
        <dbReference type="Proteomes" id="UP000323505"/>
    </source>
</evidence>
<dbReference type="PROSITE" id="PS50943">
    <property type="entry name" value="HTH_CROC1"/>
    <property type="match status" value="1"/>
</dbReference>
<name>A0A5D3G008_9ACTN</name>
<dbReference type="Pfam" id="PF13560">
    <property type="entry name" value="HTH_31"/>
    <property type="match status" value="1"/>
</dbReference>
<dbReference type="InterPro" id="IPR043917">
    <property type="entry name" value="DUF5753"/>
</dbReference>
<proteinExistence type="predicted"/>
<dbReference type="SMART" id="SM00530">
    <property type="entry name" value="HTH_XRE"/>
    <property type="match status" value="1"/>
</dbReference>
<comment type="caution">
    <text evidence="2">The sequence shown here is derived from an EMBL/GenBank/DDBJ whole genome shotgun (WGS) entry which is preliminary data.</text>
</comment>
<evidence type="ECO:0000259" key="1">
    <source>
        <dbReference type="PROSITE" id="PS50943"/>
    </source>
</evidence>
<organism evidence="2 3">
    <name type="scientific">Actinomadura decatromicini</name>
    <dbReference type="NCBI Taxonomy" id="2604572"/>
    <lineage>
        <taxon>Bacteria</taxon>
        <taxon>Bacillati</taxon>
        <taxon>Actinomycetota</taxon>
        <taxon>Actinomycetes</taxon>
        <taxon>Streptosporangiales</taxon>
        <taxon>Thermomonosporaceae</taxon>
        <taxon>Actinomadura</taxon>
    </lineage>
</organism>
<gene>
    <name evidence="2" type="ORF">FXF68_06195</name>
</gene>
<dbReference type="Pfam" id="PF19054">
    <property type="entry name" value="DUF5753"/>
    <property type="match status" value="1"/>
</dbReference>
<dbReference type="SUPFAM" id="SSF47413">
    <property type="entry name" value="lambda repressor-like DNA-binding domains"/>
    <property type="match status" value="1"/>
</dbReference>
<dbReference type="CDD" id="cd00093">
    <property type="entry name" value="HTH_XRE"/>
    <property type="match status" value="1"/>
</dbReference>
<dbReference type="EMBL" id="VSRQ01000001">
    <property type="protein sequence ID" value="TYK53300.1"/>
    <property type="molecule type" value="Genomic_DNA"/>
</dbReference>
<dbReference type="Proteomes" id="UP000323505">
    <property type="component" value="Unassembled WGS sequence"/>
</dbReference>
<dbReference type="InterPro" id="IPR010982">
    <property type="entry name" value="Lambda_DNA-bd_dom_sf"/>
</dbReference>
<dbReference type="GO" id="GO:0003677">
    <property type="term" value="F:DNA binding"/>
    <property type="evidence" value="ECO:0007669"/>
    <property type="project" value="InterPro"/>
</dbReference>
<accession>A0A5D3G008</accession>
<dbReference type="InterPro" id="IPR001387">
    <property type="entry name" value="Cro/C1-type_HTH"/>
</dbReference>
<sequence length="291" mass="32572">MTAAAPAFRLHLLATKLRLGREIKMADSSHNSKDSPELRTFGLEVRRLREAAGLNQTELATLVRVSRAYISHVERGKTRCRLDFAKRLDGALHANGEIVEAWNDLVEAIKSIKYATHFVDFPKAELTANVIRVYETHIVNGLFQSEAYASAILKSPEAVATRMKRQKQVLSAPAPKIFVVLEESILLRQVGAVDVMREQLEYLVELSYRDGIRLQILPTVYVEEARAAFAIATQADRREATYIVTATKGVTSADPADLATLNETFASLQAEALNVRESRALIRRVIDERWT</sequence>
<keyword evidence="3" id="KW-1185">Reference proteome</keyword>